<feature type="region of interest" description="Disordered" evidence="3">
    <location>
        <begin position="749"/>
        <end position="772"/>
    </location>
</feature>
<dbReference type="InterPro" id="IPR036770">
    <property type="entry name" value="Ankyrin_rpt-contain_sf"/>
</dbReference>
<feature type="compositionally biased region" description="Polar residues" evidence="3">
    <location>
        <begin position="389"/>
        <end position="398"/>
    </location>
</feature>
<feature type="compositionally biased region" description="Polar residues" evidence="3">
    <location>
        <begin position="280"/>
        <end position="309"/>
    </location>
</feature>
<sequence>MIESASSAAPSGGDTGSVSLFSRTDHSYDETWTEQLSESTSQQQRRQQNPANGISLNQTNNTPNSKPPLHPSALSAIHSPSHPLTPGQQPSPEPTQSAFLEASEIRRKKLATEPVNAPKTMDESSTDDHTSTDGGFLRATLPEQRQIQEETSGHQYRITVETTSSHVTGVSSENNDDSVPVVVQPIWDSSDRRQFPMLEIERMKNKTSKLRSQQQQSERASYHTAFSPGRFDPHAGIQMPVVTRAGSGSLDGSRSTKSSSSLGQSVRRKKRGANSEGRIWSSSPTNYNADNDSSLGDILDQSSADTTRSSVKKTEQSLQHSFSRRGRRRNRMMTPSPTPKDQTGEEEESSLDHSSPRKPHFYPVKLAPITPESPSRASEAPTEEMVSNDDASTMNNSSQQEKQKQGPPGPHEEENQDFTMHDLCGEASSTDDIAWRNALYLLSLQPQLASLCDTEPQLGSEQGRGSADYDDDDDSDDDSSTREGADHPDMDGGGQGWTPLHISCLGLEPPPTFMTRALLYANPRACQWRDDGGRLPLHLLAASSADVRTMELLLKSYPQAISKRDAKGLTPLHLLLRNKSVPLTVQNVSVLLGLTTHPSTGRDKLPQKQMEQERFLLHRRGEHLNMTLKDMERYIQNRHKPVVTVFHPDYDEFDEEWDTFPPDVQVALRKLAKWRRRQLAQVEHDEHVQKQPHPRQEEADEEDEFWEETNPAAIPHFPDLKLPIHMAVSRGIVQPAPLDDLTSMGASEDAFEDEGDQEVGTQQDSPSSQKQFRSSVEDVYNVLRCIISAFPEGLCVRDADGLTPLLHVMTMTDGLPNLDLIELLLGKRSGAFEEIPPWLSDLPLHSITTLPARHNRFLCPAMVASARTYQLPLHIAAEEFLSDMSIVETIYKSYPAAVDVQDYRGRTPLHLVFSNYRLFPADPGVIALLLSDSSSKTRDAEGNLPFDLLIESAEYLPKRLPSSWEADDMARIYQKFFAASLMASTLDGKKPSHAADFLHQLRQLPPWIRRQACSVTYVQELVIEELSSPWRTACIILDGVLLVATLTFFRVQVKNYTETSGIWGEEVDELRQLDQSVDQLGEDNQSDMSVDEVYSLPVYACIAARTMILCVRTILAANISQVYYLVLLNGWFWIDVCAMGLTFATSFLFNTISDESVLAMATGATGLLWLSLLGYWATWSFGMALLLGSLSRIANQIIWPVLAGGMVVVAFAQMFYTLLWVDCADAIPTTQVCSMRDAYRVVYLLLRGESLVDEQGNDQISMESIILIAGFLLLLFLLTLAVLVAVIMGALHTNTDEVAFRSFWEPKLAFVLSSSDWGCRKEPKYKMAPSARQNLQTRMEHTWELLLLSLMFGVRNPKRTEKKWYNGHRARENALSAPLWLVSLIVVPLWFAAGLLTLGLLWPPQLRRMLFRPLGWDNRRRSPSSTAEFAASELSGMRSELVRVKTMSYERSVQVEREVREVKQLLFAAMHED</sequence>
<feature type="transmembrane region" description="Helical" evidence="4">
    <location>
        <begin position="1265"/>
        <end position="1291"/>
    </location>
</feature>
<feature type="compositionally biased region" description="Low complexity" evidence="3">
    <location>
        <begin position="247"/>
        <end position="265"/>
    </location>
</feature>
<feature type="transmembrane region" description="Helical" evidence="4">
    <location>
        <begin position="1197"/>
        <end position="1221"/>
    </location>
</feature>
<dbReference type="SUPFAM" id="SSF48403">
    <property type="entry name" value="Ankyrin repeat"/>
    <property type="match status" value="2"/>
</dbReference>
<accession>A0A7S2Y3R1</accession>
<feature type="compositionally biased region" description="Polar residues" evidence="3">
    <location>
        <begin position="49"/>
        <end position="64"/>
    </location>
</feature>
<feature type="compositionally biased region" description="Acidic residues" evidence="3">
    <location>
        <begin position="698"/>
        <end position="707"/>
    </location>
</feature>
<feature type="transmembrane region" description="Helical" evidence="4">
    <location>
        <begin position="1131"/>
        <end position="1150"/>
    </location>
</feature>
<proteinExistence type="predicted"/>
<feature type="compositionally biased region" description="Basic and acidic residues" evidence="3">
    <location>
        <begin position="120"/>
        <end position="131"/>
    </location>
</feature>
<dbReference type="Gene3D" id="1.25.40.20">
    <property type="entry name" value="Ankyrin repeat-containing domain"/>
    <property type="match status" value="2"/>
</dbReference>
<feature type="compositionally biased region" description="Basic and acidic residues" evidence="3">
    <location>
        <begin position="479"/>
        <end position="490"/>
    </location>
</feature>
<reference evidence="5" key="1">
    <citation type="submission" date="2021-01" db="EMBL/GenBank/DDBJ databases">
        <authorList>
            <person name="Corre E."/>
            <person name="Pelletier E."/>
            <person name="Niang G."/>
            <person name="Scheremetjew M."/>
            <person name="Finn R."/>
            <person name="Kale V."/>
            <person name="Holt S."/>
            <person name="Cochrane G."/>
            <person name="Meng A."/>
            <person name="Brown T."/>
            <person name="Cohen L."/>
        </authorList>
    </citation>
    <scope>NUCLEOTIDE SEQUENCE</scope>
    <source>
        <strain evidence="5">CCMP125</strain>
    </source>
</reference>
<feature type="region of interest" description="Disordered" evidence="3">
    <location>
        <begin position="455"/>
        <end position="495"/>
    </location>
</feature>
<protein>
    <recommendedName>
        <fullName evidence="6">Ion transport domain-containing protein</fullName>
    </recommendedName>
</protein>
<feature type="compositionally biased region" description="Low complexity" evidence="3">
    <location>
        <begin position="33"/>
        <end position="48"/>
    </location>
</feature>
<evidence type="ECO:0000256" key="4">
    <source>
        <dbReference type="SAM" id="Phobius"/>
    </source>
</evidence>
<evidence type="ECO:0000256" key="1">
    <source>
        <dbReference type="ARBA" id="ARBA00022737"/>
    </source>
</evidence>
<gene>
    <name evidence="5" type="ORF">APAL1065_LOCUS3017</name>
</gene>
<feature type="region of interest" description="Disordered" evidence="3">
    <location>
        <begin position="1"/>
        <end position="133"/>
    </location>
</feature>
<feature type="transmembrane region" description="Helical" evidence="4">
    <location>
        <begin position="1096"/>
        <end position="1119"/>
    </location>
</feature>
<keyword evidence="4" id="KW-0812">Transmembrane</keyword>
<feature type="compositionally biased region" description="Polar residues" evidence="3">
    <location>
        <begin position="759"/>
        <end position="772"/>
    </location>
</feature>
<feature type="region of interest" description="Disordered" evidence="3">
    <location>
        <begin position="205"/>
        <end position="416"/>
    </location>
</feature>
<evidence type="ECO:0000256" key="2">
    <source>
        <dbReference type="ARBA" id="ARBA00023043"/>
    </source>
</evidence>
<dbReference type="SMART" id="SM00248">
    <property type="entry name" value="ANK"/>
    <property type="match status" value="6"/>
</dbReference>
<feature type="transmembrane region" description="Helical" evidence="4">
    <location>
        <begin position="1379"/>
        <end position="1402"/>
    </location>
</feature>
<name>A0A7S2Y3R1_9STRA</name>
<keyword evidence="1" id="KW-0677">Repeat</keyword>
<keyword evidence="2" id="KW-0040">ANK repeat</keyword>
<dbReference type="EMBL" id="HBHT01004492">
    <property type="protein sequence ID" value="CAD9945871.1"/>
    <property type="molecule type" value="Transcribed_RNA"/>
</dbReference>
<evidence type="ECO:0000313" key="5">
    <source>
        <dbReference type="EMBL" id="CAD9945871.1"/>
    </source>
</evidence>
<dbReference type="GO" id="GO:0005886">
    <property type="term" value="C:plasma membrane"/>
    <property type="evidence" value="ECO:0007669"/>
    <property type="project" value="TreeGrafter"/>
</dbReference>
<feature type="compositionally biased region" description="Polar residues" evidence="3">
    <location>
        <begin position="86"/>
        <end position="98"/>
    </location>
</feature>
<keyword evidence="4" id="KW-0472">Membrane</keyword>
<dbReference type="InterPro" id="IPR002110">
    <property type="entry name" value="Ankyrin_rpt"/>
</dbReference>
<evidence type="ECO:0008006" key="6">
    <source>
        <dbReference type="Google" id="ProtNLM"/>
    </source>
</evidence>
<feature type="compositionally biased region" description="Polar residues" evidence="3">
    <location>
        <begin position="210"/>
        <end position="219"/>
    </location>
</feature>
<dbReference type="PANTHER" id="PTHR24186">
    <property type="entry name" value="PROTEIN PHOSPHATASE 1 REGULATORY SUBUNIT"/>
    <property type="match status" value="1"/>
</dbReference>
<dbReference type="PANTHER" id="PTHR24186:SF38">
    <property type="entry name" value="ANKYRIN REPEAT FAMILY PROTEIN"/>
    <property type="match status" value="1"/>
</dbReference>
<organism evidence="5">
    <name type="scientific">Entomoneis paludosa</name>
    <dbReference type="NCBI Taxonomy" id="265537"/>
    <lineage>
        <taxon>Eukaryota</taxon>
        <taxon>Sar</taxon>
        <taxon>Stramenopiles</taxon>
        <taxon>Ochrophyta</taxon>
        <taxon>Bacillariophyta</taxon>
        <taxon>Bacillariophyceae</taxon>
        <taxon>Bacillariophycidae</taxon>
        <taxon>Entomoneidaceae</taxon>
        <taxon>Entomoneis</taxon>
    </lineage>
</organism>
<feature type="compositionally biased region" description="Acidic residues" evidence="3">
    <location>
        <begin position="468"/>
        <end position="478"/>
    </location>
</feature>
<feature type="region of interest" description="Disordered" evidence="3">
    <location>
        <begin position="682"/>
        <end position="707"/>
    </location>
</feature>
<keyword evidence="4" id="KW-1133">Transmembrane helix</keyword>
<feature type="compositionally biased region" description="Basic and acidic residues" evidence="3">
    <location>
        <begin position="682"/>
        <end position="697"/>
    </location>
</feature>
<feature type="compositionally biased region" description="Basic residues" evidence="3">
    <location>
        <begin position="322"/>
        <end position="331"/>
    </location>
</feature>
<evidence type="ECO:0000256" key="3">
    <source>
        <dbReference type="SAM" id="MobiDB-lite"/>
    </source>
</evidence>